<gene>
    <name evidence="2" type="ORF">SCHCODRAFT_234725</name>
</gene>
<dbReference type="AlphaFoldDB" id="D8Q4A2"/>
<keyword evidence="3" id="KW-1185">Reference proteome</keyword>
<reference evidence="2 3" key="1">
    <citation type="journal article" date="2010" name="Nat. Biotechnol.">
        <title>Genome sequence of the model mushroom Schizophyllum commune.</title>
        <authorList>
            <person name="Ohm R.A."/>
            <person name="de Jong J.F."/>
            <person name="Lugones L.G."/>
            <person name="Aerts A."/>
            <person name="Kothe E."/>
            <person name="Stajich J.E."/>
            <person name="de Vries R.P."/>
            <person name="Record E."/>
            <person name="Levasseur A."/>
            <person name="Baker S.E."/>
            <person name="Bartholomew K.A."/>
            <person name="Coutinho P.M."/>
            <person name="Erdmann S."/>
            <person name="Fowler T.J."/>
            <person name="Gathman A.C."/>
            <person name="Lombard V."/>
            <person name="Henrissat B."/>
            <person name="Knabe N."/>
            <person name="Kuees U."/>
            <person name="Lilly W.W."/>
            <person name="Lindquist E."/>
            <person name="Lucas S."/>
            <person name="Magnuson J.K."/>
            <person name="Piumi F."/>
            <person name="Raudaskoski M."/>
            <person name="Salamov A."/>
            <person name="Schmutz J."/>
            <person name="Schwarze F.W.M.R."/>
            <person name="vanKuyk P.A."/>
            <person name="Horton J.S."/>
            <person name="Grigoriev I.V."/>
            <person name="Woesten H.A.B."/>
        </authorList>
    </citation>
    <scope>NUCLEOTIDE SEQUENCE [LARGE SCALE GENOMIC DNA]</scope>
    <source>
        <strain evidence="3">H4-8 / FGSC 9210</strain>
    </source>
</reference>
<dbReference type="Proteomes" id="UP000007431">
    <property type="component" value="Unassembled WGS sequence"/>
</dbReference>
<dbReference type="HOGENOM" id="CLU_264366_0_0_1"/>
<feature type="region of interest" description="Disordered" evidence="1">
    <location>
        <begin position="781"/>
        <end position="806"/>
    </location>
</feature>
<name>D8Q4A2_SCHCM</name>
<organism evidence="3">
    <name type="scientific">Schizophyllum commune (strain H4-8 / FGSC 9210)</name>
    <name type="common">Split gill fungus</name>
    <dbReference type="NCBI Taxonomy" id="578458"/>
    <lineage>
        <taxon>Eukaryota</taxon>
        <taxon>Fungi</taxon>
        <taxon>Dikarya</taxon>
        <taxon>Basidiomycota</taxon>
        <taxon>Agaricomycotina</taxon>
        <taxon>Agaricomycetes</taxon>
        <taxon>Agaricomycetidae</taxon>
        <taxon>Agaricales</taxon>
        <taxon>Schizophyllaceae</taxon>
        <taxon>Schizophyllum</taxon>
    </lineage>
</organism>
<dbReference type="VEuPathDB" id="FungiDB:SCHCODRAFT_02748850"/>
<dbReference type="InParanoid" id="D8Q4A2"/>
<accession>D8Q4A2</accession>
<evidence type="ECO:0000313" key="2">
    <source>
        <dbReference type="EMBL" id="EFI97194.1"/>
    </source>
</evidence>
<dbReference type="OMA" id="RIMMLIA"/>
<dbReference type="EMBL" id="GL377306">
    <property type="protein sequence ID" value="EFI97194.1"/>
    <property type="molecule type" value="Genomic_DNA"/>
</dbReference>
<feature type="compositionally biased region" description="Polar residues" evidence="1">
    <location>
        <begin position="796"/>
        <end position="806"/>
    </location>
</feature>
<protein>
    <submittedName>
        <fullName evidence="2">Uncharacterized protein</fullName>
    </submittedName>
</protein>
<evidence type="ECO:0000256" key="1">
    <source>
        <dbReference type="SAM" id="MobiDB-lite"/>
    </source>
</evidence>
<dbReference type="eggNOG" id="ENOG502SZAG">
    <property type="taxonomic scope" value="Eukaryota"/>
</dbReference>
<sequence>MLGKRCAGNQRSQAPAEAFWTTDSTCSDRTQPPLPTQTRHCDGISVRWDAGVFEVSYPFHLQADGSGAGLGYDLTSLSPPRARSKRCRRTIAVTEDACPACKAAQVEIDVLEEIARRPFDRVHSYGQLNYAQQRSRARHLTKQLQKMVLQELNASRSLKIARRHVKQHQEILEYAGQNLVPGLHRVLANALKQGWSAKKTLSYLIKAVNGEYHPRNYSQVDIDLAVILYSFGGASAVYAFNHSYLALPSLNTIQPHRRLYRMTVSTEGIRLTDIASNIDTVYGPHESPRGGLLERSVPLERCGLTLAIDETMIEAKVEYVQENDTLGGPCFEHSNRLKSVRVGDDCETVKAAVAAVRDGTVHIATEVSVGAISRLARTGYAARPVFLIPTCKKRSYAQSVELILYTLEAWDRSENGAKKYGPIFNVASDGDAIRRASLFTICMCEEVRVGHPLWEYLHELFPLGLNPRIGKNSACTLVCSKDGMFINGVKVNPALLHIWLERIPNRRWPDTSIESLLQPDDAQDVPRAIKLLWLIADIRTINTDGMDPHELEEFTALCILGEMFEALVLPFVEPALTLSEQYRYLVKFSHILSALYARNGRDFCSNQLYNDFQCMVKAAVYLIAKTLRLNPKLGVYFCLLGDDVVEALFGLIRMLGGHSPNASLLQFKQRAEAAINLAAVFERYPQLERLGRRLQLRPIPGAGMRRARDMDHIRPPTWHGEVAAESCDLVGCWKEGARAAEAALDKYKVRMDMSFTERFARPNTDLMRPLGGKYPAISNDIDRSVTGDASPHAESPTDTTIPTSLADGTTTTLDIDFDTVLAREKAEIAAHAVDGHSAFAKLNEDGVFGPKKSIVSVHFNLGSERLSHERNWRLRDLFATLVSPNGKDISIAIVKPLVIKQTQASKPNPVHVPSAPISEVQLVPSPYVVSGQVLALKPLDGEGAQWVWEGNYVGFSASKRKESALLPPGPIRDSTVTVVGSLVRPIAYSRVEAEDLQDANLDIVHDATWVINNTELRSAWSDLWKVIRSEQGLQVAIPVYGEAHNAYPYMVRQNPAHPRGMIWATSATTANIVLKSKQQACTICSRANVKDTDRQRHMGEHLLKVLLHVGEPSKTRAVSSQYPCGFCGGPGVGENACGIGIKSGAAHSNCPRAYAFMLHAARKFDEKRPCTNVPVVCTFPYCGQTHWKYNYHQHFTDRHPSWRDEMPLDSELATAIRIGEAEQAAMGIPKAQICVWPPLPASVDGAAQRGVSQSLSSIQRVLASFD</sequence>
<evidence type="ECO:0000313" key="3">
    <source>
        <dbReference type="Proteomes" id="UP000007431"/>
    </source>
</evidence>
<proteinExistence type="predicted"/>